<comment type="caution">
    <text evidence="2">The sequence shown here is derived from an EMBL/GenBank/DDBJ whole genome shotgun (WGS) entry which is preliminary data.</text>
</comment>
<evidence type="ECO:0000313" key="3">
    <source>
        <dbReference type="Proteomes" id="UP001165143"/>
    </source>
</evidence>
<protein>
    <submittedName>
        <fullName evidence="2">Uncharacterized protein</fullName>
    </submittedName>
</protein>
<dbReference type="AlphaFoldDB" id="A0A9W6PCM4"/>
<dbReference type="EMBL" id="BSRX01000006">
    <property type="protein sequence ID" value="GLW53364.1"/>
    <property type="molecule type" value="Genomic_DNA"/>
</dbReference>
<dbReference type="Proteomes" id="UP001165143">
    <property type="component" value="Unassembled WGS sequence"/>
</dbReference>
<feature type="region of interest" description="Disordered" evidence="1">
    <location>
        <begin position="1"/>
        <end position="52"/>
    </location>
</feature>
<gene>
    <name evidence="2" type="ORF">Kpho01_13750</name>
</gene>
<evidence type="ECO:0000313" key="2">
    <source>
        <dbReference type="EMBL" id="GLW53364.1"/>
    </source>
</evidence>
<evidence type="ECO:0000256" key="1">
    <source>
        <dbReference type="SAM" id="MobiDB-lite"/>
    </source>
</evidence>
<sequence>MGLSTGTVSRPRHSSSGPRTTPGKAGRAGSRAGGRVGGRAEEGPVGPGVAGAGCLCWGVKIAGGTVS</sequence>
<name>A0A9W6PCM4_9ACTN</name>
<proteinExistence type="predicted"/>
<accession>A0A9W6PCM4</accession>
<organism evidence="2 3">
    <name type="scientific">Kitasatospora phosalacinea</name>
    <dbReference type="NCBI Taxonomy" id="2065"/>
    <lineage>
        <taxon>Bacteria</taxon>
        <taxon>Bacillati</taxon>
        <taxon>Actinomycetota</taxon>
        <taxon>Actinomycetes</taxon>
        <taxon>Kitasatosporales</taxon>
        <taxon>Streptomycetaceae</taxon>
        <taxon>Kitasatospora</taxon>
    </lineage>
</organism>
<reference evidence="2" key="1">
    <citation type="submission" date="2023-02" db="EMBL/GenBank/DDBJ databases">
        <title>Kitasatospora phosalacinea NBRC 14362.</title>
        <authorList>
            <person name="Ichikawa N."/>
            <person name="Sato H."/>
            <person name="Tonouchi N."/>
        </authorList>
    </citation>
    <scope>NUCLEOTIDE SEQUENCE</scope>
    <source>
        <strain evidence="2">NBRC 14362</strain>
    </source>
</reference>
<feature type="compositionally biased region" description="Polar residues" evidence="1">
    <location>
        <begin position="1"/>
        <end position="19"/>
    </location>
</feature>